<proteinExistence type="predicted"/>
<organism evidence="2 3">
    <name type="scientific">Polarella glacialis</name>
    <name type="common">Dinoflagellate</name>
    <dbReference type="NCBI Taxonomy" id="89957"/>
    <lineage>
        <taxon>Eukaryota</taxon>
        <taxon>Sar</taxon>
        <taxon>Alveolata</taxon>
        <taxon>Dinophyceae</taxon>
        <taxon>Suessiales</taxon>
        <taxon>Suessiaceae</taxon>
        <taxon>Polarella</taxon>
    </lineage>
</organism>
<protein>
    <submittedName>
        <fullName evidence="2">Uncharacterized protein</fullName>
    </submittedName>
</protein>
<dbReference type="Proteomes" id="UP000654075">
    <property type="component" value="Unassembled WGS sequence"/>
</dbReference>
<accession>A0A813D779</accession>
<name>A0A813D779_POLGL</name>
<keyword evidence="3" id="KW-1185">Reference proteome</keyword>
<evidence type="ECO:0000256" key="1">
    <source>
        <dbReference type="SAM" id="MobiDB-lite"/>
    </source>
</evidence>
<gene>
    <name evidence="2" type="ORF">PGLA1383_LOCUS3315</name>
</gene>
<dbReference type="EMBL" id="CAJNNV010001141">
    <property type="protein sequence ID" value="CAE8584382.1"/>
    <property type="molecule type" value="Genomic_DNA"/>
</dbReference>
<comment type="caution">
    <text evidence="2">The sequence shown here is derived from an EMBL/GenBank/DDBJ whole genome shotgun (WGS) entry which is preliminary data.</text>
</comment>
<evidence type="ECO:0000313" key="3">
    <source>
        <dbReference type="Proteomes" id="UP000654075"/>
    </source>
</evidence>
<evidence type="ECO:0000313" key="2">
    <source>
        <dbReference type="EMBL" id="CAE8584382.1"/>
    </source>
</evidence>
<reference evidence="2" key="1">
    <citation type="submission" date="2021-02" db="EMBL/GenBank/DDBJ databases">
        <authorList>
            <person name="Dougan E. K."/>
            <person name="Rhodes N."/>
            <person name="Thang M."/>
            <person name="Chan C."/>
        </authorList>
    </citation>
    <scope>NUCLEOTIDE SEQUENCE</scope>
</reference>
<feature type="region of interest" description="Disordered" evidence="1">
    <location>
        <begin position="99"/>
        <end position="122"/>
    </location>
</feature>
<sequence length="143" mass="16086">MPPVDMPTEIHIGTRNAFQQSRQYVYLWNHTLNIFVCDQTTADGLDGEKMVIVIADSASGQWYVAFEGAMTAHGFVGRRAAFRSQEEFWSAGWHDWQVNRNNDSGEPDWDTQDDSQLSAESRVPPGTVTVALDDQLHQLALTD</sequence>
<dbReference type="AlphaFoldDB" id="A0A813D779"/>